<reference evidence="1 2" key="1">
    <citation type="submission" date="2019-09" db="EMBL/GenBank/DDBJ databases">
        <title>H2 Metabolism Revealed by Metagenomic Analysis in Subglacial Sediment of East Antarctica.</title>
        <authorList>
            <person name="Yang Z."/>
            <person name="Zhang Y."/>
            <person name="Lv Y."/>
            <person name="Yan W."/>
            <person name="Xiao X."/>
            <person name="Sun B."/>
            <person name="Ma H."/>
        </authorList>
    </citation>
    <scope>NUCLEOTIDE SEQUENCE [LARGE SCALE GENOMIC DNA]</scope>
    <source>
        <strain evidence="1">Bin2_2</strain>
    </source>
</reference>
<dbReference type="AlphaFoldDB" id="A0A7C9P735"/>
<protein>
    <recommendedName>
        <fullName evidence="3">Mobile element protein</fullName>
    </recommendedName>
</protein>
<organism evidence="1 2">
    <name type="scientific">Sulfuriferula multivorans</name>
    <dbReference type="NCBI Taxonomy" id="1559896"/>
    <lineage>
        <taxon>Bacteria</taxon>
        <taxon>Pseudomonadati</taxon>
        <taxon>Pseudomonadota</taxon>
        <taxon>Betaproteobacteria</taxon>
        <taxon>Nitrosomonadales</taxon>
        <taxon>Sulfuricellaceae</taxon>
        <taxon>Sulfuriferula</taxon>
    </lineage>
</organism>
<gene>
    <name evidence="1" type="ORF">GZ085_07210</name>
</gene>
<evidence type="ECO:0008006" key="3">
    <source>
        <dbReference type="Google" id="ProtNLM"/>
    </source>
</evidence>
<dbReference type="EMBL" id="JAAFGW010000087">
    <property type="protein sequence ID" value="NDP48167.1"/>
    <property type="molecule type" value="Genomic_DNA"/>
</dbReference>
<comment type="caution">
    <text evidence="1">The sequence shown here is derived from an EMBL/GenBank/DDBJ whole genome shotgun (WGS) entry which is preliminary data.</text>
</comment>
<accession>A0A7C9P735</accession>
<evidence type="ECO:0000313" key="1">
    <source>
        <dbReference type="EMBL" id="NDP48167.1"/>
    </source>
</evidence>
<proteinExistence type="predicted"/>
<dbReference type="Proteomes" id="UP000483432">
    <property type="component" value="Unassembled WGS sequence"/>
</dbReference>
<evidence type="ECO:0000313" key="2">
    <source>
        <dbReference type="Proteomes" id="UP000483432"/>
    </source>
</evidence>
<name>A0A7C9P735_9PROT</name>
<sequence>MEKKLPETLATIRKDWAQGKTIKLMFQDEARFGRISDVRRCWAPKPLRPICQAMLTHEYTYAYGAIG</sequence>